<dbReference type="SMART" id="SM00448">
    <property type="entry name" value="REC"/>
    <property type="match status" value="1"/>
</dbReference>
<keyword evidence="2" id="KW-0902">Two-component regulatory system</keyword>
<dbReference type="EMBL" id="JBHRTI010000004">
    <property type="protein sequence ID" value="MFC3148110.1"/>
    <property type="molecule type" value="Genomic_DNA"/>
</dbReference>
<dbReference type="Gene3D" id="1.10.10.60">
    <property type="entry name" value="Homeodomain-like"/>
    <property type="match status" value="1"/>
</dbReference>
<feature type="domain" description="Response regulatory" evidence="4">
    <location>
        <begin position="19"/>
        <end position="133"/>
    </location>
</feature>
<keyword evidence="6" id="KW-1185">Reference proteome</keyword>
<evidence type="ECO:0000313" key="5">
    <source>
        <dbReference type="EMBL" id="MFC3148110.1"/>
    </source>
</evidence>
<dbReference type="RefSeq" id="WP_377303745.1">
    <property type="nucleotide sequence ID" value="NZ_CP180191.1"/>
</dbReference>
<gene>
    <name evidence="5" type="ORF">ACFOEN_10695</name>
</gene>
<dbReference type="PROSITE" id="PS50110">
    <property type="entry name" value="RESPONSE_REGULATORY"/>
    <property type="match status" value="1"/>
</dbReference>
<dbReference type="Proteomes" id="UP001595556">
    <property type="component" value="Unassembled WGS sequence"/>
</dbReference>
<keyword evidence="1 3" id="KW-0597">Phosphoprotein</keyword>
<comment type="caution">
    <text evidence="5">The sequence shown here is derived from an EMBL/GenBank/DDBJ whole genome shotgun (WGS) entry which is preliminary data.</text>
</comment>
<dbReference type="CDD" id="cd17563">
    <property type="entry name" value="REC_RegA-like"/>
    <property type="match status" value="1"/>
</dbReference>
<dbReference type="Gene3D" id="3.40.50.2300">
    <property type="match status" value="1"/>
</dbReference>
<feature type="modified residue" description="4-aspartylphosphate" evidence="3">
    <location>
        <position position="68"/>
    </location>
</feature>
<sequence length="191" mass="20627">MSTSTSSNPDPALIDGPIDFLLVDDDEAFRGVLARMLDRRGFSVATAESGMTAAGLARKLQPRRILLDLSMPGESGLVVLPRLLEAVPTAKIVILTGYASIATAVDAIKLGAINYLTKPVEVGAILKAFEVSPSETPAPVPSEPMSVDRLEWEHIQRVLAEHQGNISATARALKMHRRTLQRKLAKRPVRA</sequence>
<dbReference type="InterPro" id="IPR002197">
    <property type="entry name" value="HTH_Fis"/>
</dbReference>
<organism evidence="5 6">
    <name type="scientific">Piscinibacterium candidicorallinum</name>
    <dbReference type="NCBI Taxonomy" id="1793872"/>
    <lineage>
        <taxon>Bacteria</taxon>
        <taxon>Pseudomonadati</taxon>
        <taxon>Pseudomonadota</taxon>
        <taxon>Betaproteobacteria</taxon>
        <taxon>Burkholderiales</taxon>
        <taxon>Piscinibacterium</taxon>
    </lineage>
</organism>
<dbReference type="InterPro" id="IPR050595">
    <property type="entry name" value="Bact_response_regulator"/>
</dbReference>
<proteinExistence type="predicted"/>
<evidence type="ECO:0000256" key="1">
    <source>
        <dbReference type="ARBA" id="ARBA00022553"/>
    </source>
</evidence>
<dbReference type="Pfam" id="PF00072">
    <property type="entry name" value="Response_reg"/>
    <property type="match status" value="1"/>
</dbReference>
<dbReference type="PANTHER" id="PTHR44591:SF14">
    <property type="entry name" value="PROTEIN PILG"/>
    <property type="match status" value="1"/>
</dbReference>
<evidence type="ECO:0000259" key="4">
    <source>
        <dbReference type="PROSITE" id="PS50110"/>
    </source>
</evidence>
<evidence type="ECO:0000256" key="3">
    <source>
        <dbReference type="PROSITE-ProRule" id="PRU00169"/>
    </source>
</evidence>
<dbReference type="InterPro" id="IPR001789">
    <property type="entry name" value="Sig_transdc_resp-reg_receiver"/>
</dbReference>
<dbReference type="Pfam" id="PF02954">
    <property type="entry name" value="HTH_8"/>
    <property type="match status" value="1"/>
</dbReference>
<dbReference type="InterPro" id="IPR011006">
    <property type="entry name" value="CheY-like_superfamily"/>
</dbReference>
<accession>A0ABV7H2U1</accession>
<protein>
    <submittedName>
        <fullName evidence="5">Response regulator transcription factor</fullName>
    </submittedName>
</protein>
<evidence type="ECO:0000313" key="6">
    <source>
        <dbReference type="Proteomes" id="UP001595556"/>
    </source>
</evidence>
<dbReference type="SUPFAM" id="SSF52172">
    <property type="entry name" value="CheY-like"/>
    <property type="match status" value="1"/>
</dbReference>
<reference evidence="6" key="1">
    <citation type="journal article" date="2019" name="Int. J. Syst. Evol. Microbiol.">
        <title>The Global Catalogue of Microorganisms (GCM) 10K type strain sequencing project: providing services to taxonomists for standard genome sequencing and annotation.</title>
        <authorList>
            <consortium name="The Broad Institute Genomics Platform"/>
            <consortium name="The Broad Institute Genome Sequencing Center for Infectious Disease"/>
            <person name="Wu L."/>
            <person name="Ma J."/>
        </authorList>
    </citation>
    <scope>NUCLEOTIDE SEQUENCE [LARGE SCALE GENOMIC DNA]</scope>
    <source>
        <strain evidence="6">KCTC 52168</strain>
    </source>
</reference>
<evidence type="ECO:0000256" key="2">
    <source>
        <dbReference type="ARBA" id="ARBA00023012"/>
    </source>
</evidence>
<dbReference type="PANTHER" id="PTHR44591">
    <property type="entry name" value="STRESS RESPONSE REGULATOR PROTEIN 1"/>
    <property type="match status" value="1"/>
</dbReference>
<name>A0ABV7H2U1_9BURK</name>